<feature type="transmembrane region" description="Helical" evidence="1">
    <location>
        <begin position="344"/>
        <end position="363"/>
    </location>
</feature>
<feature type="transmembrane region" description="Helical" evidence="1">
    <location>
        <begin position="234"/>
        <end position="254"/>
    </location>
</feature>
<gene>
    <name evidence="2" type="ORF">Mame_00908</name>
</gene>
<keyword evidence="1" id="KW-0812">Transmembrane</keyword>
<reference evidence="2 3" key="1">
    <citation type="submission" date="2017-03" db="EMBL/GenBank/DDBJ databases">
        <title>Foreign affairs: Plasmid Transfer between Roseobacters and Rhizobia.</title>
        <authorList>
            <person name="Bartling P."/>
            <person name="Bunk B."/>
            <person name="Overmann J."/>
            <person name="Brinkmann H."/>
            <person name="Petersen J."/>
        </authorList>
    </citation>
    <scope>NUCLEOTIDE SEQUENCE [LARGE SCALE GENOMIC DNA]</scope>
    <source>
        <strain evidence="2 3">MACL11</strain>
    </source>
</reference>
<dbReference type="RefSeq" id="WP_018064939.1">
    <property type="nucleotide sequence ID" value="NZ_AQWH01000009.1"/>
</dbReference>
<feature type="transmembrane region" description="Helical" evidence="1">
    <location>
        <begin position="152"/>
        <end position="172"/>
    </location>
</feature>
<organism evidence="2 3">
    <name type="scientific">Martelella mediterranea DSM 17316</name>
    <dbReference type="NCBI Taxonomy" id="1122214"/>
    <lineage>
        <taxon>Bacteria</taxon>
        <taxon>Pseudomonadati</taxon>
        <taxon>Pseudomonadota</taxon>
        <taxon>Alphaproteobacteria</taxon>
        <taxon>Hyphomicrobiales</taxon>
        <taxon>Aurantimonadaceae</taxon>
        <taxon>Martelella</taxon>
    </lineage>
</organism>
<evidence type="ECO:0000256" key="1">
    <source>
        <dbReference type="SAM" id="Phobius"/>
    </source>
</evidence>
<feature type="transmembrane region" description="Helical" evidence="1">
    <location>
        <begin position="280"/>
        <end position="299"/>
    </location>
</feature>
<name>A0A1U9YY39_9HYPH</name>
<dbReference type="InterPro" id="IPR014550">
    <property type="entry name" value="UCP028704_OpgC"/>
</dbReference>
<sequence>MDANRSKAAAPTAPVKSKRDPRLDVLRGLALIIIFIDHVPENLYSFYTMRMYGFSDAAEAFVLISGISAGLAYSGRFVAGSLMETAKRIWRRAGTIYGAHLFSTLVVLALATPFLVRFGMEEFAELNGLSWLWKQPLGTVAGSALLTYQVSYFNILPLYIVLFAALPALLLLGKRSIGLMLSVSFAVWLVARYFEVRLPAYPADWAWFFNPFCWQLLFAIGLAVGIANRRGKALVAFHPALYAACVAFVVYALWWRLIGEYNFPFPAFMPDFIADTSKEWLSLPRIAHILALAYIVVYMPGLKRLLSLPVFEPINVMGRASLATFVTGSLTAFAFQILREMTGVTVLGDTLLLLAGIAIQYFAARTALARAGKARAAAIPAAITPPPEAAIKRSG</sequence>
<dbReference type="PANTHER" id="PTHR38592:SF3">
    <property type="entry name" value="BLL4819 PROTEIN"/>
    <property type="match status" value="1"/>
</dbReference>
<feature type="transmembrane region" description="Helical" evidence="1">
    <location>
        <begin position="60"/>
        <end position="83"/>
    </location>
</feature>
<keyword evidence="3" id="KW-1185">Reference proteome</keyword>
<evidence type="ECO:0000313" key="2">
    <source>
        <dbReference type="EMBL" id="AQZ50282.1"/>
    </source>
</evidence>
<evidence type="ECO:0000313" key="3">
    <source>
        <dbReference type="Proteomes" id="UP000191135"/>
    </source>
</evidence>
<feature type="transmembrane region" description="Helical" evidence="1">
    <location>
        <begin position="320"/>
        <end position="338"/>
    </location>
</feature>
<dbReference type="PIRSF" id="PIRSF028704">
    <property type="entry name" value="UPC028704"/>
    <property type="match status" value="1"/>
</dbReference>
<keyword evidence="1" id="KW-0472">Membrane</keyword>
<dbReference type="OrthoDB" id="9775975at2"/>
<feature type="transmembrane region" description="Helical" evidence="1">
    <location>
        <begin position="21"/>
        <end position="40"/>
    </location>
</feature>
<dbReference type="STRING" id="1122214.Mame_00908"/>
<dbReference type="KEGG" id="mmed:Mame_00908"/>
<dbReference type="Proteomes" id="UP000191135">
    <property type="component" value="Chromosome"/>
</dbReference>
<proteinExistence type="predicted"/>
<feature type="transmembrane region" description="Helical" evidence="1">
    <location>
        <begin position="95"/>
        <end position="116"/>
    </location>
</feature>
<feature type="transmembrane region" description="Helical" evidence="1">
    <location>
        <begin position="206"/>
        <end position="227"/>
    </location>
</feature>
<feature type="transmembrane region" description="Helical" evidence="1">
    <location>
        <begin position="177"/>
        <end position="194"/>
    </location>
</feature>
<dbReference type="Pfam" id="PF10129">
    <property type="entry name" value="OpgC_C"/>
    <property type="match status" value="1"/>
</dbReference>
<protein>
    <submittedName>
        <fullName evidence="2">Putative membrane protein</fullName>
    </submittedName>
</protein>
<dbReference type="eggNOG" id="COG4645">
    <property type="taxonomic scope" value="Bacteria"/>
</dbReference>
<keyword evidence="1" id="KW-1133">Transmembrane helix</keyword>
<dbReference type="AlphaFoldDB" id="A0A1U9YY39"/>
<dbReference type="EMBL" id="CP020330">
    <property type="protein sequence ID" value="AQZ50282.1"/>
    <property type="molecule type" value="Genomic_DNA"/>
</dbReference>
<dbReference type="PANTHER" id="PTHR38592">
    <property type="entry name" value="BLL4819 PROTEIN"/>
    <property type="match status" value="1"/>
</dbReference>
<accession>A0A1U9YY39</accession>